<reference evidence="7 8" key="1">
    <citation type="submission" date="2018-07" db="EMBL/GenBank/DDBJ databases">
        <title>Genomic Encyclopedia of Type Strains, Phase IV (KMG-IV): sequencing the most valuable type-strain genomes for metagenomic binning, comparative biology and taxonomic classification.</title>
        <authorList>
            <person name="Goeker M."/>
        </authorList>
    </citation>
    <scope>NUCLEOTIDE SEQUENCE [LARGE SCALE GENOMIC DNA]</scope>
    <source>
        <strain evidence="7 8">DSM 26407</strain>
    </source>
</reference>
<dbReference type="Pfam" id="PF13520">
    <property type="entry name" value="AA_permease_2"/>
    <property type="match status" value="1"/>
</dbReference>
<dbReference type="Gene3D" id="1.20.1740.10">
    <property type="entry name" value="Amino acid/polyamine transporter I"/>
    <property type="match status" value="1"/>
</dbReference>
<comment type="subcellular location">
    <subcellularLocation>
        <location evidence="1">Cell membrane</location>
        <topology evidence="1">Multi-pass membrane protein</topology>
    </subcellularLocation>
</comment>
<dbReference type="Proteomes" id="UP000252707">
    <property type="component" value="Unassembled WGS sequence"/>
</dbReference>
<proteinExistence type="predicted"/>
<feature type="transmembrane region" description="Helical" evidence="6">
    <location>
        <begin position="223"/>
        <end position="246"/>
    </location>
</feature>
<keyword evidence="8" id="KW-1185">Reference proteome</keyword>
<protein>
    <submittedName>
        <fullName evidence="7">Amino acid:proton symporter (ABT family)</fullName>
    </submittedName>
</protein>
<feature type="transmembrane region" description="Helical" evidence="6">
    <location>
        <begin position="399"/>
        <end position="418"/>
    </location>
</feature>
<dbReference type="OrthoDB" id="7065842at2"/>
<keyword evidence="2" id="KW-1003">Cell membrane</keyword>
<organism evidence="7 8">
    <name type="scientific">Thioalbus denitrificans</name>
    <dbReference type="NCBI Taxonomy" id="547122"/>
    <lineage>
        <taxon>Bacteria</taxon>
        <taxon>Pseudomonadati</taxon>
        <taxon>Pseudomonadota</taxon>
        <taxon>Gammaproteobacteria</taxon>
        <taxon>Chromatiales</taxon>
        <taxon>Ectothiorhodospiraceae</taxon>
        <taxon>Thioalbus</taxon>
    </lineage>
</organism>
<feature type="transmembrane region" description="Helical" evidence="6">
    <location>
        <begin position="91"/>
        <end position="115"/>
    </location>
</feature>
<keyword evidence="5 6" id="KW-0472">Membrane</keyword>
<feature type="transmembrane region" description="Helical" evidence="6">
    <location>
        <begin position="267"/>
        <end position="287"/>
    </location>
</feature>
<dbReference type="RefSeq" id="WP_114281026.1">
    <property type="nucleotide sequence ID" value="NZ_QPJY01000013.1"/>
</dbReference>
<comment type="caution">
    <text evidence="7">The sequence shown here is derived from an EMBL/GenBank/DDBJ whole genome shotgun (WGS) entry which is preliminary data.</text>
</comment>
<dbReference type="PANTHER" id="PTHR42770">
    <property type="entry name" value="AMINO ACID TRANSPORTER-RELATED"/>
    <property type="match status" value="1"/>
</dbReference>
<feature type="transmembrane region" description="Helical" evidence="6">
    <location>
        <begin position="185"/>
        <end position="203"/>
    </location>
</feature>
<evidence type="ECO:0000256" key="6">
    <source>
        <dbReference type="SAM" id="Phobius"/>
    </source>
</evidence>
<feature type="transmembrane region" description="Helical" evidence="6">
    <location>
        <begin position="12"/>
        <end position="30"/>
    </location>
</feature>
<dbReference type="PIRSF" id="PIRSF006060">
    <property type="entry name" value="AA_transporter"/>
    <property type="match status" value="1"/>
</dbReference>
<dbReference type="EMBL" id="QPJY01000013">
    <property type="protein sequence ID" value="RCX24966.1"/>
    <property type="molecule type" value="Genomic_DNA"/>
</dbReference>
<keyword evidence="4 6" id="KW-1133">Transmembrane helix</keyword>
<evidence type="ECO:0000256" key="4">
    <source>
        <dbReference type="ARBA" id="ARBA00022989"/>
    </source>
</evidence>
<evidence type="ECO:0000256" key="2">
    <source>
        <dbReference type="ARBA" id="ARBA00022475"/>
    </source>
</evidence>
<sequence>MTTTARNIGWPGAMAIGIGGMVGGGIFAVLGEAVSLAHGATAVAFALAGVVALLTAHSYVRLSVRFPSQGGTVLFVDRAFGVDLATGTLNLFLWLCYLVTIALYAVAFASYALTFFGPGHGPWLRHLLISLSILVPIGINLLNAAAVARSESLVVVLKLALLALVIASGLPYVEPARLAPAHWGDSLTILAAGMVIFVAYEGFELIANSAEDVRDPERNLPVAFYGSVVLVILLYVLVALVTVGTVPDSRIAAVKDFALAEAARPALGALGFSLVSVSALLATFSAINATVYGNARLGYILARDRELPDILAHRAWNEPVSGVISVGVLAGLVANLVDLTAIAIVASAGFLLVFAVTNAAAARLAPRTGGSPVIPLVGAVACLGALGVLLARTGADSPHALWIFAGFLAGALLFELLYSRFRHGHLRGAAMRWPGA</sequence>
<name>A0A369BWM5_9GAMM</name>
<dbReference type="PANTHER" id="PTHR42770:SF11">
    <property type="entry name" value="INNER MEMBRANE TRANSPORT PROTEIN YBAT"/>
    <property type="match status" value="1"/>
</dbReference>
<dbReference type="AlphaFoldDB" id="A0A369BWM5"/>
<dbReference type="InterPro" id="IPR002293">
    <property type="entry name" value="AA/rel_permease1"/>
</dbReference>
<dbReference type="GO" id="GO:0005886">
    <property type="term" value="C:plasma membrane"/>
    <property type="evidence" value="ECO:0007669"/>
    <property type="project" value="UniProtKB-SubCell"/>
</dbReference>
<keyword evidence="3 6" id="KW-0812">Transmembrane</keyword>
<gene>
    <name evidence="7" type="ORF">DFQ59_11362</name>
</gene>
<feature type="transmembrane region" description="Helical" evidence="6">
    <location>
        <begin position="153"/>
        <end position="173"/>
    </location>
</feature>
<dbReference type="GO" id="GO:0022857">
    <property type="term" value="F:transmembrane transporter activity"/>
    <property type="evidence" value="ECO:0007669"/>
    <property type="project" value="InterPro"/>
</dbReference>
<evidence type="ECO:0000313" key="8">
    <source>
        <dbReference type="Proteomes" id="UP000252707"/>
    </source>
</evidence>
<evidence type="ECO:0000256" key="1">
    <source>
        <dbReference type="ARBA" id="ARBA00004651"/>
    </source>
</evidence>
<dbReference type="InterPro" id="IPR050367">
    <property type="entry name" value="APC_superfamily"/>
</dbReference>
<feature type="transmembrane region" description="Helical" evidence="6">
    <location>
        <begin position="373"/>
        <end position="393"/>
    </location>
</feature>
<evidence type="ECO:0000256" key="5">
    <source>
        <dbReference type="ARBA" id="ARBA00023136"/>
    </source>
</evidence>
<accession>A0A369BWM5</accession>
<evidence type="ECO:0000256" key="3">
    <source>
        <dbReference type="ARBA" id="ARBA00022692"/>
    </source>
</evidence>
<feature type="transmembrane region" description="Helical" evidence="6">
    <location>
        <begin position="42"/>
        <end position="60"/>
    </location>
</feature>
<evidence type="ECO:0000313" key="7">
    <source>
        <dbReference type="EMBL" id="RCX24966.1"/>
    </source>
</evidence>
<feature type="transmembrane region" description="Helical" evidence="6">
    <location>
        <begin position="127"/>
        <end position="147"/>
    </location>
</feature>
<feature type="transmembrane region" description="Helical" evidence="6">
    <location>
        <begin position="339"/>
        <end position="361"/>
    </location>
</feature>